<dbReference type="EMBL" id="CP011454">
    <property type="protein sequence ID" value="AMW05240.1"/>
    <property type="molecule type" value="Genomic_DNA"/>
</dbReference>
<reference evidence="1 2" key="1">
    <citation type="journal article" date="2014" name="Proc. Natl. Acad. Sci. U.S.A.">
        <title>Functional type 2 photosynthetic reaction centers found in the rare bacterial phylum Gemmatimonadetes.</title>
        <authorList>
            <person name="Zeng Y."/>
            <person name="Feng F."/>
            <person name="Medova H."/>
            <person name="Dean J."/>
            <person name="Koblizek M."/>
        </authorList>
    </citation>
    <scope>NUCLEOTIDE SEQUENCE [LARGE SCALE GENOMIC DNA]</scope>
    <source>
        <strain evidence="1 2">AP64</strain>
    </source>
</reference>
<protein>
    <submittedName>
        <fullName evidence="1">Uncharacterized protein</fullName>
    </submittedName>
</protein>
<accession>A0A143BL52</accession>
<dbReference type="Proteomes" id="UP000076404">
    <property type="component" value="Chromosome"/>
</dbReference>
<evidence type="ECO:0000313" key="1">
    <source>
        <dbReference type="EMBL" id="AMW05240.1"/>
    </source>
</evidence>
<proteinExistence type="predicted"/>
<dbReference type="AlphaFoldDB" id="A0A143BL52"/>
<name>A0A143BL52_9BACT</name>
<organism evidence="1 2">
    <name type="scientific">Gemmatimonas phototrophica</name>
    <dbReference type="NCBI Taxonomy" id="1379270"/>
    <lineage>
        <taxon>Bacteria</taxon>
        <taxon>Pseudomonadati</taxon>
        <taxon>Gemmatimonadota</taxon>
        <taxon>Gemmatimonadia</taxon>
        <taxon>Gemmatimonadales</taxon>
        <taxon>Gemmatimonadaceae</taxon>
        <taxon>Gemmatimonas</taxon>
    </lineage>
</organism>
<gene>
    <name evidence="1" type="ORF">GEMMAAP_11335</name>
</gene>
<sequence>MTTASATCALSASFTHPSRRALAAATKSGNRWPLACRALRPLSAAGRLLARPATAAPISQGRTVVNPYDDHPRVRGAA</sequence>
<evidence type="ECO:0000313" key="2">
    <source>
        <dbReference type="Proteomes" id="UP000076404"/>
    </source>
</evidence>
<reference evidence="1 2" key="2">
    <citation type="journal article" date="2016" name="Environ. Microbiol. Rep.">
        <title>Metagenomic evidence for the presence of phototrophic Gemmatimonadetes bacteria in diverse environments.</title>
        <authorList>
            <person name="Zeng Y."/>
            <person name="Baumbach J."/>
            <person name="Barbosa E.G."/>
            <person name="Azevedo V."/>
            <person name="Zhang C."/>
            <person name="Koblizek M."/>
        </authorList>
    </citation>
    <scope>NUCLEOTIDE SEQUENCE [LARGE SCALE GENOMIC DNA]</scope>
    <source>
        <strain evidence="1 2">AP64</strain>
    </source>
</reference>
<keyword evidence="2" id="KW-1185">Reference proteome</keyword>
<dbReference type="KEGG" id="gph:GEMMAAP_11335"/>